<dbReference type="RefSeq" id="WP_013134799.1">
    <property type="nucleotide sequence ID" value="NC_014166.1"/>
</dbReference>
<reference evidence="1 2" key="1">
    <citation type="journal article" date="2010" name="Stand. Genomic Sci.">
        <title>Complete genome sequence of Arcobacter nitrofigilis type strain (CI).</title>
        <authorList>
            <person name="Pati A."/>
            <person name="Gronow S."/>
            <person name="Lapidus A."/>
            <person name="Copeland A."/>
            <person name="Glavina Del Rio T."/>
            <person name="Nolan M."/>
            <person name="Lucas S."/>
            <person name="Tice H."/>
            <person name="Cheng J.F."/>
            <person name="Han C."/>
            <person name="Chertkov O."/>
            <person name="Bruce D."/>
            <person name="Tapia R."/>
            <person name="Goodwin L."/>
            <person name="Pitluck S."/>
            <person name="Liolios K."/>
            <person name="Ivanova N."/>
            <person name="Mavromatis K."/>
            <person name="Chen A."/>
            <person name="Palaniappan K."/>
            <person name="Land M."/>
            <person name="Hauser L."/>
            <person name="Chang Y.J."/>
            <person name="Jeffries C.D."/>
            <person name="Detter J.C."/>
            <person name="Rohde M."/>
            <person name="Goker M."/>
            <person name="Bristow J."/>
            <person name="Eisen J.A."/>
            <person name="Markowitz V."/>
            <person name="Hugenholtz P."/>
            <person name="Klenk H.P."/>
            <person name="Kyrpides N.C."/>
        </authorList>
    </citation>
    <scope>NUCLEOTIDE SEQUENCE [LARGE SCALE GENOMIC DNA]</scope>
    <source>
        <strain evidence="2">ATCC 33309 / DSM 7299 / CCUG 15893 / LMG 7604 / NCTC 12251 / CI</strain>
    </source>
</reference>
<dbReference type="Proteomes" id="UP000000939">
    <property type="component" value="Chromosome"/>
</dbReference>
<dbReference type="HOGENOM" id="CLU_1773554_0_0_7"/>
<evidence type="ECO:0000313" key="1">
    <source>
        <dbReference type="EMBL" id="ADG92654.1"/>
    </source>
</evidence>
<protein>
    <submittedName>
        <fullName evidence="1">Uncharacterized protein</fullName>
    </submittedName>
</protein>
<accession>D5V372</accession>
<organism evidence="1 2">
    <name type="scientific">Arcobacter nitrofigilis (strain ATCC 33309 / DSM 7299 / CCUG 15893 / LMG 7604 / NCTC 12251 / CI)</name>
    <name type="common">Campylobacter nitrofigilis</name>
    <dbReference type="NCBI Taxonomy" id="572480"/>
    <lineage>
        <taxon>Bacteria</taxon>
        <taxon>Pseudomonadati</taxon>
        <taxon>Campylobacterota</taxon>
        <taxon>Epsilonproteobacteria</taxon>
        <taxon>Campylobacterales</taxon>
        <taxon>Arcobacteraceae</taxon>
        <taxon>Arcobacter</taxon>
    </lineage>
</organism>
<gene>
    <name evidence="1" type="ordered locus">Arnit_0990</name>
</gene>
<proteinExistence type="predicted"/>
<dbReference type="AlphaFoldDB" id="D5V372"/>
<name>D5V372_ARCNC</name>
<dbReference type="STRING" id="572480.Arnit_0990"/>
<keyword evidence="2" id="KW-1185">Reference proteome</keyword>
<sequence precursor="true">MKRILLILFSILILDGCVAVQKNDLIIQSNKNNFLKLSNLLENNVKKCYKFEESELNDSVKIFFNKSITDKYLKIAFHKKGFGFLEKKPFSYILLTEVNNKSRIIIKDEKYNCVFNQNCDDLKLKENVDFWLTENNKGCLNDKKIN</sequence>
<dbReference type="KEGG" id="ant:Arnit_0990"/>
<evidence type="ECO:0000313" key="2">
    <source>
        <dbReference type="Proteomes" id="UP000000939"/>
    </source>
</evidence>
<dbReference type="EMBL" id="CP001999">
    <property type="protein sequence ID" value="ADG92654.1"/>
    <property type="molecule type" value="Genomic_DNA"/>
</dbReference>